<comment type="caution">
    <text evidence="3">The sequence shown here is derived from an EMBL/GenBank/DDBJ whole genome shotgun (WGS) entry which is preliminary data.</text>
</comment>
<feature type="compositionally biased region" description="Low complexity" evidence="1">
    <location>
        <begin position="107"/>
        <end position="120"/>
    </location>
</feature>
<name>A0A852V4A4_9ACTN</name>
<keyword evidence="2" id="KW-0812">Transmembrane</keyword>
<feature type="compositionally biased region" description="Basic and acidic residues" evidence="1">
    <location>
        <begin position="130"/>
        <end position="178"/>
    </location>
</feature>
<feature type="compositionally biased region" description="Basic and acidic residues" evidence="1">
    <location>
        <begin position="96"/>
        <end position="106"/>
    </location>
</feature>
<organism evidence="3 4">
    <name type="scientific">Streptosporangium sandarakinum</name>
    <dbReference type="NCBI Taxonomy" id="1260955"/>
    <lineage>
        <taxon>Bacteria</taxon>
        <taxon>Bacillati</taxon>
        <taxon>Actinomycetota</taxon>
        <taxon>Actinomycetes</taxon>
        <taxon>Streptosporangiales</taxon>
        <taxon>Streptosporangiaceae</taxon>
        <taxon>Streptosporangium</taxon>
    </lineage>
</organism>
<feature type="region of interest" description="Disordered" evidence="1">
    <location>
        <begin position="96"/>
        <end position="189"/>
    </location>
</feature>
<reference evidence="3 4" key="1">
    <citation type="submission" date="2020-07" db="EMBL/GenBank/DDBJ databases">
        <title>Sequencing the genomes of 1000 actinobacteria strains.</title>
        <authorList>
            <person name="Klenk H.-P."/>
        </authorList>
    </citation>
    <scope>NUCLEOTIDE SEQUENCE [LARGE SCALE GENOMIC DNA]</scope>
    <source>
        <strain evidence="3 4">DSM 45763</strain>
    </source>
</reference>
<keyword evidence="4" id="KW-1185">Reference proteome</keyword>
<dbReference type="Proteomes" id="UP000576393">
    <property type="component" value="Unassembled WGS sequence"/>
</dbReference>
<evidence type="ECO:0000256" key="2">
    <source>
        <dbReference type="SAM" id="Phobius"/>
    </source>
</evidence>
<evidence type="ECO:0000313" key="3">
    <source>
        <dbReference type="EMBL" id="NYF40735.1"/>
    </source>
</evidence>
<feature type="compositionally biased region" description="Basic residues" evidence="1">
    <location>
        <begin position="179"/>
        <end position="189"/>
    </location>
</feature>
<evidence type="ECO:0008006" key="5">
    <source>
        <dbReference type="Google" id="ProtNLM"/>
    </source>
</evidence>
<keyword evidence="2" id="KW-1133">Transmembrane helix</keyword>
<keyword evidence="2" id="KW-0472">Membrane</keyword>
<dbReference type="RefSeq" id="WP_179820840.1">
    <property type="nucleotide sequence ID" value="NZ_CP192034.1"/>
</dbReference>
<sequence>MIVLGLLMIVLAGAAVIAVSWDETATATTPASFTVFDQTIQLSQLEFFFAGAITGAVFLLGLSMIFSGMRRAAEKRRRFRETKLETRDRVARLEAEKRELERKLEETPATTTATTTTTTTDAHVPARRTPVSDRDGDGVADRAPVFDRDRDGIDDRNEPTAPHPRIDVPRQSSDDRLVAGRHGRHENTR</sequence>
<protein>
    <recommendedName>
        <fullName evidence="5">Lipopolysaccharide assembly protein A domain-containing protein</fullName>
    </recommendedName>
</protein>
<feature type="transmembrane region" description="Helical" evidence="2">
    <location>
        <begin position="47"/>
        <end position="69"/>
    </location>
</feature>
<evidence type="ECO:0000256" key="1">
    <source>
        <dbReference type="SAM" id="MobiDB-lite"/>
    </source>
</evidence>
<proteinExistence type="predicted"/>
<accession>A0A852V4A4</accession>
<evidence type="ECO:0000313" key="4">
    <source>
        <dbReference type="Proteomes" id="UP000576393"/>
    </source>
</evidence>
<gene>
    <name evidence="3" type="ORF">HDA43_002894</name>
</gene>
<dbReference type="AlphaFoldDB" id="A0A852V4A4"/>
<dbReference type="EMBL" id="JACCCO010000001">
    <property type="protein sequence ID" value="NYF40735.1"/>
    <property type="molecule type" value="Genomic_DNA"/>
</dbReference>